<dbReference type="EMBL" id="HACG01006264">
    <property type="protein sequence ID" value="CEK53129.1"/>
    <property type="molecule type" value="Transcribed_RNA"/>
</dbReference>
<dbReference type="AlphaFoldDB" id="A0A0B6YAA9"/>
<gene>
    <name evidence="1" type="primary">ORF19187</name>
</gene>
<sequence length="171" mass="18975">ILNQAVHRCPTICVYSTLCVDIQADEHYYYHFRLQKCIEDGGNPPTPSFCTLTVGDSMFSALRKTSITVSNITVENSPNNSDSEDTSSLHYPMTDGTTSNGHDVDSGSVLKGLAPKRRHATVSPASLTPERVDITETSVWINNKVHVQDDREYTNMQNKEDIRANSAMIKP</sequence>
<feature type="non-terminal residue" evidence="1">
    <location>
        <position position="171"/>
    </location>
</feature>
<evidence type="ECO:0000313" key="1">
    <source>
        <dbReference type="EMBL" id="CEK53129.1"/>
    </source>
</evidence>
<organism evidence="1">
    <name type="scientific">Arion vulgaris</name>
    <dbReference type="NCBI Taxonomy" id="1028688"/>
    <lineage>
        <taxon>Eukaryota</taxon>
        <taxon>Metazoa</taxon>
        <taxon>Spiralia</taxon>
        <taxon>Lophotrochozoa</taxon>
        <taxon>Mollusca</taxon>
        <taxon>Gastropoda</taxon>
        <taxon>Heterobranchia</taxon>
        <taxon>Euthyneura</taxon>
        <taxon>Panpulmonata</taxon>
        <taxon>Eupulmonata</taxon>
        <taxon>Stylommatophora</taxon>
        <taxon>Helicina</taxon>
        <taxon>Arionoidea</taxon>
        <taxon>Arionidae</taxon>
        <taxon>Arion</taxon>
    </lineage>
</organism>
<protein>
    <submittedName>
        <fullName evidence="1">Uncharacterized protein</fullName>
    </submittedName>
</protein>
<accession>A0A0B6YAA9</accession>
<proteinExistence type="predicted"/>
<reference evidence="1" key="1">
    <citation type="submission" date="2014-12" db="EMBL/GenBank/DDBJ databases">
        <title>Insight into the proteome of Arion vulgaris.</title>
        <authorList>
            <person name="Aradska J."/>
            <person name="Bulat T."/>
            <person name="Smidak R."/>
            <person name="Sarate P."/>
            <person name="Gangsoo J."/>
            <person name="Sialana F."/>
            <person name="Bilban M."/>
            <person name="Lubec G."/>
        </authorList>
    </citation>
    <scope>NUCLEOTIDE SEQUENCE</scope>
    <source>
        <tissue evidence="1">Skin</tissue>
    </source>
</reference>
<name>A0A0B6YAA9_9EUPU</name>
<feature type="non-terminal residue" evidence="1">
    <location>
        <position position="1"/>
    </location>
</feature>